<name>A0A2Z6QDP4_9GLOM</name>
<protein>
    <submittedName>
        <fullName evidence="1">Uncharacterized protein</fullName>
    </submittedName>
</protein>
<comment type="caution">
    <text evidence="1">The sequence shown here is derived from an EMBL/GenBank/DDBJ whole genome shotgun (WGS) entry which is preliminary data.</text>
</comment>
<keyword evidence="2" id="KW-1185">Reference proteome</keyword>
<evidence type="ECO:0000313" key="1">
    <source>
        <dbReference type="EMBL" id="GBB83839.1"/>
    </source>
</evidence>
<sequence length="623" mass="73177">MHGGTVALDNKKFMLIVCYIKLTKTSAFNRKWYTISQDSHVRAEWVIYKYGRSHALFHAVRLGNDFLTVDVVQALLGRKVLISRYFIQRLLMYFASYDEKLVELKIQHNINQIDYERFRAFQKKLSSPWASNLHLPVFTKLITEGYNTLNDQDLTIKGNDMELFHFLSAGPLVINDAPQKLLQNINHIEDLILKKKFVPFPPRPKPIYEDTIEYIQSMQARAHEDYPPKDGYENNRQLNVIARAILIHPDLVNLWKKIGYHEICSDVNELVMLGALLILFPPTPPINWIIPDVNSVVSRLRQLLDLGFQLTEIVMEEAFHLFEHRLNEIGDLLLSSFQEIRRESKSTIASSCFIQTMKPERNHRKFDLLEFLINRVDQPEVALESALDHYNVTFKFDVNSLRLSRMRSLSVHSNFYYWVLKKYGSNSRITQQCFDDILESRIWIDLKLQENPELKVPEHLTLRAFNSICSIYLEFCNDRIPFKKNYLPYLKLVDDDEIIKPFFEMGLPTLFGLKIKCKPSVINYEYNRPVVNFNNNDNKRKLIYLSDCDESNQLFENLHIDLRKSNGTEAYRNNLNGFIYKNNLSGFIYSSNLNGFMKRINNIDFEKSLFSEYPASKKLRYKV</sequence>
<dbReference type="STRING" id="94130.A0A2Z6QDP4"/>
<dbReference type="EMBL" id="BEXD01000058">
    <property type="protein sequence ID" value="GBB83839.1"/>
    <property type="molecule type" value="Genomic_DNA"/>
</dbReference>
<gene>
    <name evidence="1" type="ORF">RclHR1_01050013</name>
</gene>
<organism evidence="1 2">
    <name type="scientific">Rhizophagus clarus</name>
    <dbReference type="NCBI Taxonomy" id="94130"/>
    <lineage>
        <taxon>Eukaryota</taxon>
        <taxon>Fungi</taxon>
        <taxon>Fungi incertae sedis</taxon>
        <taxon>Mucoromycota</taxon>
        <taxon>Glomeromycotina</taxon>
        <taxon>Glomeromycetes</taxon>
        <taxon>Glomerales</taxon>
        <taxon>Glomeraceae</taxon>
        <taxon>Rhizophagus</taxon>
    </lineage>
</organism>
<dbReference type="AlphaFoldDB" id="A0A2Z6QDP4"/>
<dbReference type="Proteomes" id="UP000247702">
    <property type="component" value="Unassembled WGS sequence"/>
</dbReference>
<evidence type="ECO:0000313" key="2">
    <source>
        <dbReference type="Proteomes" id="UP000247702"/>
    </source>
</evidence>
<proteinExistence type="predicted"/>
<accession>A0A2Z6QDP4</accession>
<reference evidence="1 2" key="1">
    <citation type="submission" date="2017-11" db="EMBL/GenBank/DDBJ databases">
        <title>The genome of Rhizophagus clarus HR1 reveals common genetic basis of auxotrophy among arbuscular mycorrhizal fungi.</title>
        <authorList>
            <person name="Kobayashi Y."/>
        </authorList>
    </citation>
    <scope>NUCLEOTIDE SEQUENCE [LARGE SCALE GENOMIC DNA]</scope>
    <source>
        <strain evidence="1 2">HR1</strain>
    </source>
</reference>